<organism evidence="1">
    <name type="scientific">Arundo donax</name>
    <name type="common">Giant reed</name>
    <name type="synonym">Donax arundinaceus</name>
    <dbReference type="NCBI Taxonomy" id="35708"/>
    <lineage>
        <taxon>Eukaryota</taxon>
        <taxon>Viridiplantae</taxon>
        <taxon>Streptophyta</taxon>
        <taxon>Embryophyta</taxon>
        <taxon>Tracheophyta</taxon>
        <taxon>Spermatophyta</taxon>
        <taxon>Magnoliopsida</taxon>
        <taxon>Liliopsida</taxon>
        <taxon>Poales</taxon>
        <taxon>Poaceae</taxon>
        <taxon>PACMAD clade</taxon>
        <taxon>Arundinoideae</taxon>
        <taxon>Arundineae</taxon>
        <taxon>Arundo</taxon>
    </lineage>
</organism>
<name>A0A0A9EBU2_ARUDO</name>
<protein>
    <submittedName>
        <fullName evidence="1">Uncharacterized protein</fullName>
    </submittedName>
</protein>
<sequence>MSPVCSHPSLSIVFFVASGSFR</sequence>
<accession>A0A0A9EBU2</accession>
<evidence type="ECO:0000313" key="1">
    <source>
        <dbReference type="EMBL" id="JAD93467.1"/>
    </source>
</evidence>
<dbReference type="EMBL" id="GBRH01204428">
    <property type="protein sequence ID" value="JAD93467.1"/>
    <property type="molecule type" value="Transcribed_RNA"/>
</dbReference>
<reference evidence="1" key="1">
    <citation type="submission" date="2014-09" db="EMBL/GenBank/DDBJ databases">
        <authorList>
            <person name="Magalhaes I.L.F."/>
            <person name="Oliveira U."/>
            <person name="Santos F.R."/>
            <person name="Vidigal T.H.D.A."/>
            <person name="Brescovit A.D."/>
            <person name="Santos A.J."/>
        </authorList>
    </citation>
    <scope>NUCLEOTIDE SEQUENCE</scope>
    <source>
        <tissue evidence="1">Shoot tissue taken approximately 20 cm above the soil surface</tissue>
    </source>
</reference>
<proteinExistence type="predicted"/>
<reference evidence="1" key="2">
    <citation type="journal article" date="2015" name="Data Brief">
        <title>Shoot transcriptome of the giant reed, Arundo donax.</title>
        <authorList>
            <person name="Barrero R.A."/>
            <person name="Guerrero F.D."/>
            <person name="Moolhuijzen P."/>
            <person name="Goolsby J.A."/>
            <person name="Tidwell J."/>
            <person name="Bellgard S.E."/>
            <person name="Bellgard M.I."/>
        </authorList>
    </citation>
    <scope>NUCLEOTIDE SEQUENCE</scope>
    <source>
        <tissue evidence="1">Shoot tissue taken approximately 20 cm above the soil surface</tissue>
    </source>
</reference>
<dbReference type="AlphaFoldDB" id="A0A0A9EBU2"/>